<keyword evidence="5" id="KW-0378">Hydrolase</keyword>
<feature type="chain" id="PRO_5039340453" evidence="8">
    <location>
        <begin position="33"/>
        <end position="310"/>
    </location>
</feature>
<dbReference type="OrthoDB" id="9767239at2"/>
<evidence type="ECO:0000313" key="10">
    <source>
        <dbReference type="EMBL" id="PRX22541.1"/>
    </source>
</evidence>
<keyword evidence="7" id="KW-0624">Polysaccharide degradation</keyword>
<dbReference type="Pfam" id="PF00561">
    <property type="entry name" value="Abhydrolase_1"/>
    <property type="match status" value="1"/>
</dbReference>
<keyword evidence="3" id="KW-0858">Xylan degradation</keyword>
<proteinExistence type="predicted"/>
<dbReference type="PANTHER" id="PTHR38050:SF2">
    <property type="entry name" value="FERULOYL ESTERASE C-RELATED"/>
    <property type="match status" value="1"/>
</dbReference>
<gene>
    <name evidence="10" type="ORF">CLV67_10468</name>
</gene>
<dbReference type="Proteomes" id="UP000239415">
    <property type="component" value="Unassembled WGS sequence"/>
</dbReference>
<evidence type="ECO:0000256" key="7">
    <source>
        <dbReference type="ARBA" id="ARBA00023326"/>
    </source>
</evidence>
<comment type="subcellular location">
    <subcellularLocation>
        <location evidence="1">Secreted</location>
    </subcellularLocation>
</comment>
<evidence type="ECO:0000256" key="8">
    <source>
        <dbReference type="SAM" id="SignalP"/>
    </source>
</evidence>
<dbReference type="PROSITE" id="PS51257">
    <property type="entry name" value="PROKAR_LIPOPROTEIN"/>
    <property type="match status" value="1"/>
</dbReference>
<evidence type="ECO:0000256" key="3">
    <source>
        <dbReference type="ARBA" id="ARBA00022651"/>
    </source>
</evidence>
<reference evidence="10 11" key="1">
    <citation type="submission" date="2018-03" db="EMBL/GenBank/DDBJ databases">
        <title>Genomic Encyclopedia of Archaeal and Bacterial Type Strains, Phase II (KMG-II): from individual species to whole genera.</title>
        <authorList>
            <person name="Goeker M."/>
        </authorList>
    </citation>
    <scope>NUCLEOTIDE SEQUENCE [LARGE SCALE GENOMIC DNA]</scope>
    <source>
        <strain evidence="10 11">DSM 43146</strain>
    </source>
</reference>
<dbReference type="SUPFAM" id="SSF53474">
    <property type="entry name" value="alpha/beta-Hydrolases"/>
    <property type="match status" value="1"/>
</dbReference>
<evidence type="ECO:0000313" key="11">
    <source>
        <dbReference type="Proteomes" id="UP000239415"/>
    </source>
</evidence>
<protein>
    <submittedName>
        <fullName evidence="10">Polyhydroxybutyrate depolymerase</fullName>
    </submittedName>
</protein>
<evidence type="ECO:0000256" key="5">
    <source>
        <dbReference type="ARBA" id="ARBA00022801"/>
    </source>
</evidence>
<dbReference type="GO" id="GO:0005576">
    <property type="term" value="C:extracellular region"/>
    <property type="evidence" value="ECO:0007669"/>
    <property type="project" value="UniProtKB-SubCell"/>
</dbReference>
<evidence type="ECO:0000259" key="9">
    <source>
        <dbReference type="Pfam" id="PF00561"/>
    </source>
</evidence>
<keyword evidence="6" id="KW-0119">Carbohydrate metabolism</keyword>
<dbReference type="PANTHER" id="PTHR38050">
    <property type="match status" value="1"/>
</dbReference>
<keyword evidence="2" id="KW-0964">Secreted</keyword>
<dbReference type="GO" id="GO:0045493">
    <property type="term" value="P:xylan catabolic process"/>
    <property type="evidence" value="ECO:0007669"/>
    <property type="project" value="UniProtKB-KW"/>
</dbReference>
<dbReference type="GO" id="GO:0030600">
    <property type="term" value="F:feruloyl esterase activity"/>
    <property type="evidence" value="ECO:0007669"/>
    <property type="project" value="InterPro"/>
</dbReference>
<organism evidence="10 11">
    <name type="scientific">Actinoplanes italicus</name>
    <dbReference type="NCBI Taxonomy" id="113567"/>
    <lineage>
        <taxon>Bacteria</taxon>
        <taxon>Bacillati</taxon>
        <taxon>Actinomycetota</taxon>
        <taxon>Actinomycetes</taxon>
        <taxon>Micromonosporales</taxon>
        <taxon>Micromonosporaceae</taxon>
        <taxon>Actinoplanes</taxon>
    </lineage>
</organism>
<dbReference type="AlphaFoldDB" id="A0A2T0KGI5"/>
<feature type="signal peptide" evidence="8">
    <location>
        <begin position="1"/>
        <end position="32"/>
    </location>
</feature>
<evidence type="ECO:0000256" key="4">
    <source>
        <dbReference type="ARBA" id="ARBA00022729"/>
    </source>
</evidence>
<evidence type="ECO:0000256" key="1">
    <source>
        <dbReference type="ARBA" id="ARBA00004613"/>
    </source>
</evidence>
<feature type="domain" description="AB hydrolase-1" evidence="9">
    <location>
        <begin position="110"/>
        <end position="193"/>
    </location>
</feature>
<dbReference type="EMBL" id="PVMZ01000004">
    <property type="protein sequence ID" value="PRX22541.1"/>
    <property type="molecule type" value="Genomic_DNA"/>
</dbReference>
<evidence type="ECO:0000256" key="2">
    <source>
        <dbReference type="ARBA" id="ARBA00022525"/>
    </source>
</evidence>
<sequence length="310" mass="32543">MPSHRRRPRHGWRPARAAIAAATLLVTLACGAAGDPGPAPTTPAAWPSTGTGTAEVGGRQVTVHVPDSYDPARPAPLVVLLHGYSSDAAEQESYLRFTPESDRRGFVYAYPDGTVDDRGNRFWNATDACCAFSGARPDDSAYLSDLITALRDTYKIDRVYLIGHSNGGFMAFRMACDHAGQVTAIASLNGATWNDDTQCRPSEPVGVLAIHSTDDDTIAFAGGTNGGHTYPSAAGTIARWRDHNRCTGAGSDEPALDVVADVPAAETSVRTYACADGSAVRSWTVNGGSHIPGVGPGFAPAVIDFLLAQT</sequence>
<evidence type="ECO:0000256" key="6">
    <source>
        <dbReference type="ARBA" id="ARBA00023277"/>
    </source>
</evidence>
<comment type="caution">
    <text evidence="10">The sequence shown here is derived from an EMBL/GenBank/DDBJ whole genome shotgun (WGS) entry which is preliminary data.</text>
</comment>
<dbReference type="InterPro" id="IPR029058">
    <property type="entry name" value="AB_hydrolase_fold"/>
</dbReference>
<dbReference type="InterPro" id="IPR043595">
    <property type="entry name" value="FaeB/C/D"/>
</dbReference>
<keyword evidence="4 8" id="KW-0732">Signal</keyword>
<name>A0A2T0KGI5_9ACTN</name>
<dbReference type="Gene3D" id="3.40.50.1820">
    <property type="entry name" value="alpha/beta hydrolase"/>
    <property type="match status" value="1"/>
</dbReference>
<dbReference type="InterPro" id="IPR000073">
    <property type="entry name" value="AB_hydrolase_1"/>
</dbReference>
<accession>A0A2T0KGI5</accession>
<keyword evidence="11" id="KW-1185">Reference proteome</keyword>